<dbReference type="OrthoDB" id="421979at2759"/>
<keyword evidence="14" id="KW-1185">Reference proteome</keyword>
<dbReference type="VEuPathDB" id="TrichDB:TVAG_258170"/>
<keyword evidence="6" id="KW-0808">Transferase</keyword>
<evidence type="ECO:0000256" key="8">
    <source>
        <dbReference type="ARBA" id="ARBA00022741"/>
    </source>
</evidence>
<dbReference type="STRING" id="5722.A2E921"/>
<protein>
    <recommendedName>
        <fullName evidence="4">N-acetylgalactosaminide beta-1,3-galactosyltransferase</fullName>
        <ecNumber evidence="4">2.4.1.122</ecNumber>
    </recommendedName>
</protein>
<sequence>MFYFLVFSQSINISRIAFCSWSGFGCIKSRILPNSKTWYQLLPEVYIYSEGYPDQVPQQIVKENNHLSIHFRKLDLQTYALFGTEFDTAWNHAQARHMISMHDFVTAVPDKDWYVFFDDDTYFFMDNLLDFLEAHNPNEDAMYGVTYGVASFSTPFFRNIHKWHDFIHGGSGIIFSKSFINRVKEYFIPCQDMFNLANVGSDIRFALCLERYFDDRPGGYSSYLHPSAEQFFPDVPEELEDRRHQFLPQISAHHIEKDRAYIFYNTTVSQWKLKNGTDVYADWSIYAAIPFRVEIFSGQITNFYFGYRFCYTNLNQACSKLQTMITPIDNSENPTEFVQTFERGFRVRYICDDNMEKGELAQEFHDDYKNYSLSLRVKCPKARQFYNNHPGSESPYDMYDVPVNML</sequence>
<dbReference type="GO" id="GO:0016263">
    <property type="term" value="F:glycoprotein-N-acetylgalactosamine 3-beta-galactosyltransferase activity"/>
    <property type="evidence" value="ECO:0007669"/>
    <property type="project" value="UniProtKB-EC"/>
</dbReference>
<dbReference type="FunFam" id="3.90.550.50:FF:000100">
    <property type="entry name" value="Uncharacterized protein"/>
    <property type="match status" value="1"/>
</dbReference>
<dbReference type="InterPro" id="IPR003378">
    <property type="entry name" value="Fringe-like_glycosylTrfase"/>
</dbReference>
<dbReference type="InterPro" id="IPR026050">
    <property type="entry name" value="C1GALT1/C1GALT1_chp1"/>
</dbReference>
<keyword evidence="8" id="KW-0547">Nucleotide-binding</keyword>
<dbReference type="VEuPathDB" id="TrichDB:TVAGG3_0542090"/>
<evidence type="ECO:0000256" key="5">
    <source>
        <dbReference type="ARBA" id="ARBA00022676"/>
    </source>
</evidence>
<dbReference type="KEGG" id="tva:4768751"/>
<evidence type="ECO:0000256" key="9">
    <source>
        <dbReference type="ARBA" id="ARBA00022968"/>
    </source>
</evidence>
<dbReference type="GO" id="GO:0000166">
    <property type="term" value="F:nucleotide binding"/>
    <property type="evidence" value="ECO:0007669"/>
    <property type="project" value="UniProtKB-KW"/>
</dbReference>
<evidence type="ECO:0000259" key="12">
    <source>
        <dbReference type="Pfam" id="PF02434"/>
    </source>
</evidence>
<dbReference type="Proteomes" id="UP000001542">
    <property type="component" value="Unassembled WGS sequence"/>
</dbReference>
<name>A2E921_TRIV3</name>
<feature type="domain" description="Fringe-like glycosyltransferase" evidence="12">
    <location>
        <begin position="29"/>
        <end position="230"/>
    </location>
</feature>
<dbReference type="AlphaFoldDB" id="A2E921"/>
<dbReference type="SUPFAM" id="SSF53448">
    <property type="entry name" value="Nucleotide-diphospho-sugar transferases"/>
    <property type="match status" value="1"/>
</dbReference>
<keyword evidence="11" id="KW-0472">Membrane</keyword>
<evidence type="ECO:0000256" key="2">
    <source>
        <dbReference type="ARBA" id="ARBA00004922"/>
    </source>
</evidence>
<keyword evidence="9" id="KW-0735">Signal-anchor</keyword>
<dbReference type="RefSeq" id="XP_001323038.1">
    <property type="nucleotide sequence ID" value="XM_001323003.1"/>
</dbReference>
<gene>
    <name evidence="13" type="ORF">TVAG_258170</name>
</gene>
<proteinExistence type="inferred from homology"/>
<dbReference type="InParanoid" id="A2E921"/>
<reference evidence="13" key="2">
    <citation type="journal article" date="2007" name="Science">
        <title>Draft genome sequence of the sexually transmitted pathogen Trichomonas vaginalis.</title>
        <authorList>
            <person name="Carlton J.M."/>
            <person name="Hirt R.P."/>
            <person name="Silva J.C."/>
            <person name="Delcher A.L."/>
            <person name="Schatz M."/>
            <person name="Zhao Q."/>
            <person name="Wortman J.R."/>
            <person name="Bidwell S.L."/>
            <person name="Alsmark U.C.M."/>
            <person name="Besteiro S."/>
            <person name="Sicheritz-Ponten T."/>
            <person name="Noel C.J."/>
            <person name="Dacks J.B."/>
            <person name="Foster P.G."/>
            <person name="Simillion C."/>
            <person name="Van de Peer Y."/>
            <person name="Miranda-Saavedra D."/>
            <person name="Barton G.J."/>
            <person name="Westrop G.D."/>
            <person name="Mueller S."/>
            <person name="Dessi D."/>
            <person name="Fiori P.L."/>
            <person name="Ren Q."/>
            <person name="Paulsen I."/>
            <person name="Zhang H."/>
            <person name="Bastida-Corcuera F.D."/>
            <person name="Simoes-Barbosa A."/>
            <person name="Brown M.T."/>
            <person name="Hayes R.D."/>
            <person name="Mukherjee M."/>
            <person name="Okumura C.Y."/>
            <person name="Schneider R."/>
            <person name="Smith A.J."/>
            <person name="Vanacova S."/>
            <person name="Villalvazo M."/>
            <person name="Haas B.J."/>
            <person name="Pertea M."/>
            <person name="Feldblyum T.V."/>
            <person name="Utterback T.R."/>
            <person name="Shu C.L."/>
            <person name="Osoegawa K."/>
            <person name="de Jong P.J."/>
            <person name="Hrdy I."/>
            <person name="Horvathova L."/>
            <person name="Zubacova Z."/>
            <person name="Dolezal P."/>
            <person name="Malik S.B."/>
            <person name="Logsdon J.M. Jr."/>
            <person name="Henze K."/>
            <person name="Gupta A."/>
            <person name="Wang C.C."/>
            <person name="Dunne R.L."/>
            <person name="Upcroft J.A."/>
            <person name="Upcroft P."/>
            <person name="White O."/>
            <person name="Salzberg S.L."/>
            <person name="Tang P."/>
            <person name="Chiu C.-H."/>
            <person name="Lee Y.-S."/>
            <person name="Embley T.M."/>
            <person name="Coombs G.H."/>
            <person name="Mottram J.C."/>
            <person name="Tachezy J."/>
            <person name="Fraser-Liggett C.M."/>
            <person name="Johnson P.J."/>
        </authorList>
    </citation>
    <scope>NUCLEOTIDE SEQUENCE [LARGE SCALE GENOMIC DNA]</scope>
    <source>
        <strain evidence="13">G3</strain>
    </source>
</reference>
<keyword evidence="7" id="KW-0812">Transmembrane</keyword>
<comment type="similarity">
    <text evidence="3">Belongs to the glycosyltransferase 31 family. Beta3-Gal-T subfamily.</text>
</comment>
<evidence type="ECO:0000256" key="11">
    <source>
        <dbReference type="ARBA" id="ARBA00023136"/>
    </source>
</evidence>
<evidence type="ECO:0000256" key="10">
    <source>
        <dbReference type="ARBA" id="ARBA00022989"/>
    </source>
</evidence>
<dbReference type="GO" id="GO:0016020">
    <property type="term" value="C:membrane"/>
    <property type="evidence" value="ECO:0007669"/>
    <property type="project" value="UniProtKB-SubCell"/>
</dbReference>
<evidence type="ECO:0000256" key="7">
    <source>
        <dbReference type="ARBA" id="ARBA00022692"/>
    </source>
</evidence>
<evidence type="ECO:0000256" key="4">
    <source>
        <dbReference type="ARBA" id="ARBA00012557"/>
    </source>
</evidence>
<evidence type="ECO:0000313" key="14">
    <source>
        <dbReference type="Proteomes" id="UP000001542"/>
    </source>
</evidence>
<accession>A2E921</accession>
<evidence type="ECO:0000256" key="3">
    <source>
        <dbReference type="ARBA" id="ARBA00006462"/>
    </source>
</evidence>
<comment type="pathway">
    <text evidence="2">Protein modification; protein glycosylation.</text>
</comment>
<dbReference type="InterPro" id="IPR029044">
    <property type="entry name" value="Nucleotide-diphossugar_trans"/>
</dbReference>
<dbReference type="PANTHER" id="PTHR23033">
    <property type="entry name" value="BETA1,3-GALACTOSYLTRANSFERASE"/>
    <property type="match status" value="1"/>
</dbReference>
<dbReference type="EC" id="2.4.1.122" evidence="4"/>
<organism evidence="13 14">
    <name type="scientific">Trichomonas vaginalis (strain ATCC PRA-98 / G3)</name>
    <dbReference type="NCBI Taxonomy" id="412133"/>
    <lineage>
        <taxon>Eukaryota</taxon>
        <taxon>Metamonada</taxon>
        <taxon>Parabasalia</taxon>
        <taxon>Trichomonadida</taxon>
        <taxon>Trichomonadidae</taxon>
        <taxon>Trichomonas</taxon>
    </lineage>
</organism>
<dbReference type="PANTHER" id="PTHR23033:SF47">
    <property type="entry name" value="APPLE DOMAIN-CONTAINING PROTEIN-RELATED"/>
    <property type="match status" value="1"/>
</dbReference>
<dbReference type="Gene3D" id="3.90.550.50">
    <property type="match status" value="1"/>
</dbReference>
<keyword evidence="5" id="KW-0328">Glycosyltransferase</keyword>
<evidence type="ECO:0000256" key="6">
    <source>
        <dbReference type="ARBA" id="ARBA00022679"/>
    </source>
</evidence>
<reference evidence="13" key="1">
    <citation type="submission" date="2006-10" db="EMBL/GenBank/DDBJ databases">
        <authorList>
            <person name="Amadeo P."/>
            <person name="Zhao Q."/>
            <person name="Wortman J."/>
            <person name="Fraser-Liggett C."/>
            <person name="Carlton J."/>
        </authorList>
    </citation>
    <scope>NUCLEOTIDE SEQUENCE</scope>
    <source>
        <strain evidence="13">G3</strain>
    </source>
</reference>
<evidence type="ECO:0000256" key="1">
    <source>
        <dbReference type="ARBA" id="ARBA00004606"/>
    </source>
</evidence>
<comment type="subcellular location">
    <subcellularLocation>
        <location evidence="1">Membrane</location>
        <topology evidence="1">Single-pass type II membrane protein</topology>
    </subcellularLocation>
</comment>
<dbReference type="EMBL" id="DS113331">
    <property type="protein sequence ID" value="EAY10815.1"/>
    <property type="molecule type" value="Genomic_DNA"/>
</dbReference>
<dbReference type="Pfam" id="PF02434">
    <property type="entry name" value="Fringe"/>
    <property type="match status" value="1"/>
</dbReference>
<keyword evidence="10" id="KW-1133">Transmembrane helix</keyword>
<evidence type="ECO:0000313" key="13">
    <source>
        <dbReference type="EMBL" id="EAY10815.1"/>
    </source>
</evidence>